<dbReference type="InterPro" id="IPR000157">
    <property type="entry name" value="TIR_dom"/>
</dbReference>
<dbReference type="PANTHER" id="PTHR45842">
    <property type="entry name" value="SYNAPTIC ADHESION-LIKE MOLECULE SALM"/>
    <property type="match status" value="1"/>
</dbReference>
<dbReference type="OrthoDB" id="2015831at2759"/>
<dbReference type="SMART" id="SM00364">
    <property type="entry name" value="LRR_BAC"/>
    <property type="match status" value="4"/>
</dbReference>
<dbReference type="SMART" id="SM00369">
    <property type="entry name" value="LRR_TYP"/>
    <property type="match status" value="24"/>
</dbReference>
<evidence type="ECO:0000256" key="1">
    <source>
        <dbReference type="ARBA" id="ARBA00009634"/>
    </source>
</evidence>
<keyword evidence="6" id="KW-0472">Membrane</keyword>
<feature type="region of interest" description="Disordered" evidence="5">
    <location>
        <begin position="1029"/>
        <end position="1052"/>
    </location>
</feature>
<dbReference type="FunFam" id="3.80.10.10:FF:001348">
    <property type="entry name" value="Toll receptor 13"/>
    <property type="match status" value="1"/>
</dbReference>
<dbReference type="SUPFAM" id="SSF52200">
    <property type="entry name" value="Toll/Interleukin receptor TIR domain"/>
    <property type="match status" value="1"/>
</dbReference>
<dbReference type="SUPFAM" id="SSF52058">
    <property type="entry name" value="L domain-like"/>
    <property type="match status" value="2"/>
</dbReference>
<dbReference type="SMART" id="SM00255">
    <property type="entry name" value="TIR"/>
    <property type="match status" value="1"/>
</dbReference>
<evidence type="ECO:0000256" key="6">
    <source>
        <dbReference type="SAM" id="Phobius"/>
    </source>
</evidence>
<dbReference type="FunFam" id="3.80.10.10:FF:000198">
    <property type="entry name" value="Blast:Protein toll"/>
    <property type="match status" value="1"/>
</dbReference>
<gene>
    <name evidence="7" type="ORF">APZ42_025277</name>
</gene>
<dbReference type="Pfam" id="PF13855">
    <property type="entry name" value="LRR_8"/>
    <property type="match status" value="4"/>
</dbReference>
<dbReference type="InterPro" id="IPR001611">
    <property type="entry name" value="Leu-rich_rpt"/>
</dbReference>
<keyword evidence="3" id="KW-0732">Signal</keyword>
<feature type="transmembrane region" description="Helical" evidence="6">
    <location>
        <begin position="1071"/>
        <end position="1095"/>
    </location>
</feature>
<organism evidence="7 8">
    <name type="scientific">Daphnia magna</name>
    <dbReference type="NCBI Taxonomy" id="35525"/>
    <lineage>
        <taxon>Eukaryota</taxon>
        <taxon>Metazoa</taxon>
        <taxon>Ecdysozoa</taxon>
        <taxon>Arthropoda</taxon>
        <taxon>Crustacea</taxon>
        <taxon>Branchiopoda</taxon>
        <taxon>Diplostraca</taxon>
        <taxon>Cladocera</taxon>
        <taxon>Anomopoda</taxon>
        <taxon>Daphniidae</taxon>
        <taxon>Daphnia</taxon>
    </lineage>
</organism>
<dbReference type="InterPro" id="IPR035897">
    <property type="entry name" value="Toll_tir_struct_dom_sf"/>
</dbReference>
<evidence type="ECO:0000256" key="3">
    <source>
        <dbReference type="ARBA" id="ARBA00022729"/>
    </source>
</evidence>
<keyword evidence="8" id="KW-1185">Reference proteome</keyword>
<evidence type="ECO:0000256" key="4">
    <source>
        <dbReference type="ARBA" id="ARBA00022737"/>
    </source>
</evidence>
<dbReference type="PROSITE" id="PS51450">
    <property type="entry name" value="LRR"/>
    <property type="match status" value="5"/>
</dbReference>
<dbReference type="SMART" id="SM00365">
    <property type="entry name" value="LRR_SD22"/>
    <property type="match status" value="6"/>
</dbReference>
<evidence type="ECO:0000256" key="5">
    <source>
        <dbReference type="SAM" id="MobiDB-lite"/>
    </source>
</evidence>
<evidence type="ECO:0000313" key="7">
    <source>
        <dbReference type="EMBL" id="KZS10278.1"/>
    </source>
</evidence>
<dbReference type="Pfam" id="PF13676">
    <property type="entry name" value="TIR_2"/>
    <property type="match status" value="1"/>
</dbReference>
<name>A0A0P5ZWV8_9CRUS</name>
<dbReference type="EMBL" id="LRGB01001863">
    <property type="protein sequence ID" value="KZS10278.1"/>
    <property type="molecule type" value="Genomic_DNA"/>
</dbReference>
<comment type="caution">
    <text evidence="7">The sequence shown here is derived from an EMBL/GenBank/DDBJ whole genome shotgun (WGS) entry which is preliminary data.</text>
</comment>
<dbReference type="InterPro" id="IPR003591">
    <property type="entry name" value="Leu-rich_rpt_typical-subtyp"/>
</dbReference>
<keyword evidence="2" id="KW-0433">Leucine-rich repeat</keyword>
<dbReference type="InterPro" id="IPR050467">
    <property type="entry name" value="LRFN"/>
</dbReference>
<dbReference type="Proteomes" id="UP000076858">
    <property type="component" value="Unassembled WGS sequence"/>
</dbReference>
<dbReference type="InterPro" id="IPR032675">
    <property type="entry name" value="LRR_dom_sf"/>
</dbReference>
<feature type="compositionally biased region" description="Basic and acidic residues" evidence="5">
    <location>
        <begin position="1032"/>
        <end position="1046"/>
    </location>
</feature>
<dbReference type="PROSITE" id="PS50104">
    <property type="entry name" value="TIR"/>
    <property type="match status" value="1"/>
</dbReference>
<reference evidence="7 8" key="1">
    <citation type="submission" date="2016-03" db="EMBL/GenBank/DDBJ databases">
        <title>EvidentialGene: Evidence-directed Construction of Genes on Genomes.</title>
        <authorList>
            <person name="Gilbert D.G."/>
            <person name="Choi J.-H."/>
            <person name="Mockaitis K."/>
            <person name="Colbourne J."/>
            <person name="Pfrender M."/>
        </authorList>
    </citation>
    <scope>NUCLEOTIDE SEQUENCE [LARGE SCALE GENOMIC DNA]</scope>
    <source>
        <strain evidence="7 8">Xinb3</strain>
        <tissue evidence="7">Complete organism</tissue>
    </source>
</reference>
<evidence type="ECO:0000313" key="8">
    <source>
        <dbReference type="Proteomes" id="UP000076858"/>
    </source>
</evidence>
<feature type="compositionally biased region" description="Low complexity" evidence="5">
    <location>
        <begin position="1278"/>
        <end position="1306"/>
    </location>
</feature>
<keyword evidence="4" id="KW-0677">Repeat</keyword>
<accession>A0A0P5ZWV8</accession>
<feature type="region of interest" description="Disordered" evidence="5">
    <location>
        <begin position="1278"/>
        <end position="1312"/>
    </location>
</feature>
<dbReference type="FunFam" id="3.40.50.10140:FF:000021">
    <property type="entry name" value="Toll receptor 13"/>
    <property type="match status" value="1"/>
</dbReference>
<proteinExistence type="inferred from homology"/>
<comment type="similarity">
    <text evidence="1">Belongs to the Toll-like receptor family.</text>
</comment>
<sequence length="1364" mass="151469">MSMSLGSASRLMNSVRRHSEQSVTLRHKTSSWMAFCSCWSVHRDRRKMGSPQPVPSLSRFVRFLICFTVTVSLFSPTTGLASPVPSVPSDGCQFSQSSADGGVTSLHCRLRSFNADWSGSLSRLEQQSTKGLWVECADSSAYPVVLPTSAFAAFPHLDWLHVDSCRLSDLAGKSLQGLDKLRQLRVQTRNADWPGTSLTISDQLLNDVRSLESLDLALNDMRSLPSRSLCALDQLVQLNLTGNRLSDLLWANTETRCLPSLKVLDMSYNRLVTLAARSLANWTLLEELHLQGNGLVRVDDNSLVGLTSLRLVNLAGNQLTSLPPGLFSSSADHLAELYVSANGLTVLAPGLFRGLTQLLVLDLSENHLTSSSFEPTTLAGLFRLAVLSLHNNRISRLDATLFSDLTSLQILRLDGNMLETLADGVFSSLPHLHTLILSRNRLTRLDGQLMANLNSLSILALDNNLIEGIDVAALSNATQLQDLNLSGNNLPSVPLALAALTRLQSLDLGENRLVGFDHAVLDGMKELSSLRLLDNQIGNVSRHTFAGLPSLRILNLSKNQIAAVEEGAFGQNALLQAVRLDANELTDLTGLFHALPNLVWLNVSDNRLAHFDYALIPKSLQWLDMHLNHIPELGNYFQLDDQLSLQTLDASFNRLTELTASMLPDSLQVLSLNDNLISSVQPYTFFRKDNLTRVDLYANHIADLDQNALRISPTSDGRPLPEFYIGGNPFQCDCNMEWLQRINTPDHLRQHPRVMDLEGIYCRLLHSSRPQRSYVPLVEATPSNFLCTYETHCFALCHCCDFDACDCEMTCPTNCTCYHDQSWSANIVDCSGASHPNLPERIPMDVTELYLDGAQLGALSSHKFIGRKNLRLLFLNSSGVEIIHNRTFNGLRGLYVLHLEDNRIRTLEGFEFSDLESLRQLYLHNNAITAIQNRTFSALRHLQVLRLDGNRLVDFAVWNLLSDAAQLNALTLNDNPWSCDCLFLAEFRTALHAAGAKVSDASQLICVTNERDSVVSSLPVLMAEVLDGSNRSSDRSSDRTSDRTSDRSVGLCVSPTPSATTIVQQRVIQDYLPLLVTTLVAFIAVTLLILLVFVYRQPVRVWCHARYGLRLWTAGNHSAATPDSKLFDAFLSYSAKDDAFVQQMLATNLEYGSPTYKLCLQHRDCPSGGGAYGLSETISQAVDSSRRTVMIISPNFIKAEWCRFEYKSALHQLFGTSRHCQSKNKQTKRLIVILIGDVTHKDLDADLKLYLKTNTYLQWGEDGFWDKLRFALPDPVQQANRTQQQQQQQQQVHQLPLQHTHQQQTHKTVRPCGGPAITTMGPAPLAATSAAMAAHQMHLHQQRSASRPCSVTIPQRTVTLNMSG</sequence>
<dbReference type="GO" id="GO:0007165">
    <property type="term" value="P:signal transduction"/>
    <property type="evidence" value="ECO:0007669"/>
    <property type="project" value="InterPro"/>
</dbReference>
<keyword evidence="6" id="KW-0812">Transmembrane</keyword>
<protein>
    <submittedName>
        <fullName evidence="7">SLIT 2 protein</fullName>
    </submittedName>
</protein>
<dbReference type="PANTHER" id="PTHR45842:SF25">
    <property type="entry name" value="CARBOXYPEPTIDASE N SUBUNIT 2-LIKE"/>
    <property type="match status" value="1"/>
</dbReference>
<keyword evidence="6" id="KW-1133">Transmembrane helix</keyword>
<dbReference type="Gene3D" id="3.40.50.10140">
    <property type="entry name" value="Toll/interleukin-1 receptor homology (TIR) domain"/>
    <property type="match status" value="1"/>
</dbReference>
<evidence type="ECO:0000256" key="2">
    <source>
        <dbReference type="ARBA" id="ARBA00022614"/>
    </source>
</evidence>
<dbReference type="STRING" id="35525.A0A0P5ZWV8"/>
<dbReference type="SUPFAM" id="SSF52047">
    <property type="entry name" value="RNI-like"/>
    <property type="match status" value="1"/>
</dbReference>
<dbReference type="Gene3D" id="3.80.10.10">
    <property type="entry name" value="Ribonuclease Inhibitor"/>
    <property type="match status" value="5"/>
</dbReference>